<feature type="non-terminal residue" evidence="1">
    <location>
        <position position="274"/>
    </location>
</feature>
<dbReference type="Proteomes" id="UP000591131">
    <property type="component" value="Unassembled WGS sequence"/>
</dbReference>
<gene>
    <name evidence="1" type="ORF">FOL47_004087</name>
</gene>
<comment type="caution">
    <text evidence="1">The sequence shown here is derived from an EMBL/GenBank/DDBJ whole genome shotgun (WGS) entry which is preliminary data.</text>
</comment>
<evidence type="ECO:0000313" key="2">
    <source>
        <dbReference type="Proteomes" id="UP000591131"/>
    </source>
</evidence>
<dbReference type="AlphaFoldDB" id="A0A7J6KLQ8"/>
<evidence type="ECO:0000313" key="1">
    <source>
        <dbReference type="EMBL" id="KAF4647822.1"/>
    </source>
</evidence>
<dbReference type="OrthoDB" id="10433502at2759"/>
<dbReference type="EMBL" id="JAAPAO010002348">
    <property type="protein sequence ID" value="KAF4647822.1"/>
    <property type="molecule type" value="Genomic_DNA"/>
</dbReference>
<accession>A0A7J6KLQ8</accession>
<proteinExistence type="predicted"/>
<organism evidence="1 2">
    <name type="scientific">Perkinsus chesapeaki</name>
    <name type="common">Clam parasite</name>
    <name type="synonym">Perkinsus andrewsi</name>
    <dbReference type="NCBI Taxonomy" id="330153"/>
    <lineage>
        <taxon>Eukaryota</taxon>
        <taxon>Sar</taxon>
        <taxon>Alveolata</taxon>
        <taxon>Perkinsozoa</taxon>
        <taxon>Perkinsea</taxon>
        <taxon>Perkinsida</taxon>
        <taxon>Perkinsidae</taxon>
        <taxon>Perkinsus</taxon>
    </lineage>
</organism>
<protein>
    <submittedName>
        <fullName evidence="1">Uncharacterized protein</fullName>
    </submittedName>
</protein>
<reference evidence="1 2" key="1">
    <citation type="submission" date="2020-04" db="EMBL/GenBank/DDBJ databases">
        <title>Perkinsus chesapeaki whole genome sequence.</title>
        <authorList>
            <person name="Bogema D.R."/>
        </authorList>
    </citation>
    <scope>NUCLEOTIDE SEQUENCE [LARGE SCALE GENOMIC DNA]</scope>
    <source>
        <strain evidence="1">ATCC PRA-425</strain>
    </source>
</reference>
<sequence length="274" mass="30360">MSSSMGSQQIGSDTGTSWSKVISNWFTADGLNLDVELERLFNAICPLSEGDEGVSPDQAFTMALDLVLCPEEVRLRGVFLEILAFRAGATRKETSPARKALLSNWYSPLFHSHGSLRKRLDTEFMTKLEAEDVKNRPSVDPVKFELPTLDYGARIACVKTEDTVMVDSAGNDGADTDNHVIDLDGETDAKTVRESQKEVESVKIIDGTPYSVLALRDSRGYNDYVLKYYALARNLADNVQLRLKPTAPPSTAPMKKWKVEYERLMNELGTLTAG</sequence>
<keyword evidence="2" id="KW-1185">Reference proteome</keyword>
<name>A0A7J6KLQ8_PERCH</name>